<reference evidence="2" key="2">
    <citation type="submission" date="2023-07" db="EMBL/GenBank/DDBJ databases">
        <authorList>
            <person name="Shen H."/>
        </authorList>
    </citation>
    <scope>NUCLEOTIDE SEQUENCE</scope>
    <source>
        <strain evidence="2">TNR-22</strain>
    </source>
</reference>
<dbReference type="Gene3D" id="3.40.630.30">
    <property type="match status" value="1"/>
</dbReference>
<name>A0ABT8YFZ2_9HYPH</name>
<keyword evidence="2" id="KW-0012">Acyltransferase</keyword>
<organism evidence="2 3">
    <name type="scientific">Rhizobium alvei</name>
    <dbReference type="NCBI Taxonomy" id="1132659"/>
    <lineage>
        <taxon>Bacteria</taxon>
        <taxon>Pseudomonadati</taxon>
        <taxon>Pseudomonadota</taxon>
        <taxon>Alphaproteobacteria</taxon>
        <taxon>Hyphomicrobiales</taxon>
        <taxon>Rhizobiaceae</taxon>
        <taxon>Rhizobium/Agrobacterium group</taxon>
        <taxon>Rhizobium</taxon>
    </lineage>
</organism>
<dbReference type="InterPro" id="IPR016181">
    <property type="entry name" value="Acyl_CoA_acyltransferase"/>
</dbReference>
<evidence type="ECO:0000259" key="1">
    <source>
        <dbReference type="PROSITE" id="PS51186"/>
    </source>
</evidence>
<evidence type="ECO:0000313" key="3">
    <source>
        <dbReference type="Proteomes" id="UP001174932"/>
    </source>
</evidence>
<reference evidence="2" key="1">
    <citation type="journal article" date="2015" name="Int. J. Syst. Evol. Microbiol.">
        <title>Rhizobium alvei sp. nov., isolated from a freshwater river.</title>
        <authorList>
            <person name="Sheu S.Y."/>
            <person name="Huang H.W."/>
            <person name="Young C.C."/>
            <person name="Chen W.M."/>
        </authorList>
    </citation>
    <scope>NUCLEOTIDE SEQUENCE</scope>
    <source>
        <strain evidence="2">TNR-22</strain>
    </source>
</reference>
<dbReference type="SUPFAM" id="SSF55729">
    <property type="entry name" value="Acyl-CoA N-acyltransferases (Nat)"/>
    <property type="match status" value="1"/>
</dbReference>
<comment type="caution">
    <text evidence="2">The sequence shown here is derived from an EMBL/GenBank/DDBJ whole genome shotgun (WGS) entry which is preliminary data.</text>
</comment>
<dbReference type="RefSeq" id="WP_304374477.1">
    <property type="nucleotide sequence ID" value="NZ_JAUOZU010000001.1"/>
</dbReference>
<evidence type="ECO:0000313" key="2">
    <source>
        <dbReference type="EMBL" id="MDO6962593.1"/>
    </source>
</evidence>
<proteinExistence type="predicted"/>
<dbReference type="CDD" id="cd04301">
    <property type="entry name" value="NAT_SF"/>
    <property type="match status" value="1"/>
</dbReference>
<dbReference type="InterPro" id="IPR000182">
    <property type="entry name" value="GNAT_dom"/>
</dbReference>
<sequence length="155" mass="17168">MVIERQEGYEHQVGRWSEDEHLHNISRPGILYLVHDDPATAKPVAFAALTGLGQAGGEIRIKRLIVSKPGRGIGGRFLETIVEMAFENTTAERVALNVASTNEEAIRFYDSHGFSRYAIQHAAGRTPAGTLVNLILMALSRNAWEAIREEEQNDS</sequence>
<feature type="domain" description="N-acetyltransferase" evidence="1">
    <location>
        <begin position="1"/>
        <end position="142"/>
    </location>
</feature>
<gene>
    <name evidence="2" type="ORF">Q4481_01415</name>
</gene>
<dbReference type="EC" id="2.3.1.-" evidence="2"/>
<keyword evidence="3" id="KW-1185">Reference proteome</keyword>
<dbReference type="Proteomes" id="UP001174932">
    <property type="component" value="Unassembled WGS sequence"/>
</dbReference>
<dbReference type="GO" id="GO:0016746">
    <property type="term" value="F:acyltransferase activity"/>
    <property type="evidence" value="ECO:0007669"/>
    <property type="project" value="UniProtKB-KW"/>
</dbReference>
<keyword evidence="2" id="KW-0808">Transferase</keyword>
<protein>
    <submittedName>
        <fullName evidence="2">GNAT family N-acetyltransferase</fullName>
        <ecNumber evidence="2">2.3.1.-</ecNumber>
    </submittedName>
</protein>
<accession>A0ABT8YFZ2</accession>
<dbReference type="PROSITE" id="PS51186">
    <property type="entry name" value="GNAT"/>
    <property type="match status" value="1"/>
</dbReference>
<dbReference type="Pfam" id="PF00583">
    <property type="entry name" value="Acetyltransf_1"/>
    <property type="match status" value="1"/>
</dbReference>
<dbReference type="EMBL" id="JAUOZU010000001">
    <property type="protein sequence ID" value="MDO6962593.1"/>
    <property type="molecule type" value="Genomic_DNA"/>
</dbReference>